<keyword evidence="1" id="KW-0472">Membrane</keyword>
<feature type="transmembrane region" description="Helical" evidence="1">
    <location>
        <begin position="310"/>
        <end position="335"/>
    </location>
</feature>
<dbReference type="Proteomes" id="UP000289794">
    <property type="component" value="Chromosome"/>
</dbReference>
<feature type="transmembrane region" description="Helical" evidence="1">
    <location>
        <begin position="430"/>
        <end position="449"/>
    </location>
</feature>
<sequence>MRALIWKNVHIWGFGKAFVLFLGCLVFSLSERVNTPLSFEQHLLSAVSDHYYLTYFMLPLVLLSVFPFIEDDSPLTISRFGSYHAYFSQKWLGLGVIAAVLLCVQTAAVLSSGVGLFSGNQWGIKGSSGQAELFEYLQHCFSSPLQAFLLCSVYQFFGTWMVFGLFLWMGHFWKRRCVARIIIVLYLLAAFWIKAPILQDMLFTGLNHLLILHHNIGTPHRFLITCLTVCAMVSVILVSVRGFWRGFNITFPKRHHGIAPYYRRQLMTSRNFLILCIAAAVIILYKRLRISGSIPDEEWINYLFSGHGTGYFQILPFLEMLIVNGVPLYLLAVFTEQTVNGKSLFLLTRVKSRKKLMGGILSVCGQFLFLYTAIWFLGAVISSCVFGGGIHIISGKILLFALTMKLLDTMLQFLIMFAVYLLCRQITAGFLVLLAGNLLCVIPVPATAYLPLGLSCTARTGLFETEAGIPALTAIGILVFALVLMLGWLLKYGYKK</sequence>
<dbReference type="AlphaFoldDB" id="A0A4P6M0B4"/>
<feature type="transmembrane region" description="Helical" evidence="1">
    <location>
        <begin position="181"/>
        <end position="202"/>
    </location>
</feature>
<evidence type="ECO:0000256" key="1">
    <source>
        <dbReference type="SAM" id="Phobius"/>
    </source>
</evidence>
<evidence type="ECO:0000313" key="3">
    <source>
        <dbReference type="Proteomes" id="UP000289794"/>
    </source>
</evidence>
<dbReference type="KEGG" id="bpro:PMF13cell1_04047"/>
<name>A0A4P6M0B4_9FIRM</name>
<feature type="transmembrane region" description="Helical" evidence="1">
    <location>
        <begin position="147"/>
        <end position="169"/>
    </location>
</feature>
<dbReference type="RefSeq" id="WP_130181892.1">
    <property type="nucleotide sequence ID" value="NZ_CP035945.1"/>
</dbReference>
<evidence type="ECO:0000313" key="2">
    <source>
        <dbReference type="EMBL" id="QBE98481.1"/>
    </source>
</evidence>
<keyword evidence="1" id="KW-1133">Transmembrane helix</keyword>
<feature type="transmembrane region" description="Helical" evidence="1">
    <location>
        <begin position="469"/>
        <end position="490"/>
    </location>
</feature>
<gene>
    <name evidence="2" type="ORF">PMF13cell1_04047</name>
</gene>
<organism evidence="2 3">
    <name type="scientific">Blautia producta</name>
    <dbReference type="NCBI Taxonomy" id="33035"/>
    <lineage>
        <taxon>Bacteria</taxon>
        <taxon>Bacillati</taxon>
        <taxon>Bacillota</taxon>
        <taxon>Clostridia</taxon>
        <taxon>Lachnospirales</taxon>
        <taxon>Lachnospiraceae</taxon>
        <taxon>Blautia</taxon>
    </lineage>
</organism>
<protein>
    <submittedName>
        <fullName evidence="2">Uncharacterized protein</fullName>
    </submittedName>
</protein>
<feature type="transmembrane region" description="Helical" evidence="1">
    <location>
        <begin position="12"/>
        <end position="30"/>
    </location>
</feature>
<reference evidence="2 3" key="1">
    <citation type="submission" date="2019-01" db="EMBL/GenBank/DDBJ databases">
        <title>PMF-metabolizing Aryl O-demethylase.</title>
        <authorList>
            <person name="Kim M."/>
        </authorList>
    </citation>
    <scope>NUCLEOTIDE SEQUENCE [LARGE SCALE GENOMIC DNA]</scope>
    <source>
        <strain evidence="2 3">PMF1</strain>
    </source>
</reference>
<feature type="transmembrane region" description="Helical" evidence="1">
    <location>
        <begin position="272"/>
        <end position="290"/>
    </location>
</feature>
<feature type="transmembrane region" description="Helical" evidence="1">
    <location>
        <begin position="397"/>
        <end position="423"/>
    </location>
</feature>
<feature type="transmembrane region" description="Helical" evidence="1">
    <location>
        <begin position="91"/>
        <end position="117"/>
    </location>
</feature>
<accession>A0A4P6M0B4</accession>
<feature type="transmembrane region" description="Helical" evidence="1">
    <location>
        <begin position="356"/>
        <end position="377"/>
    </location>
</feature>
<feature type="transmembrane region" description="Helical" evidence="1">
    <location>
        <begin position="50"/>
        <end position="70"/>
    </location>
</feature>
<proteinExistence type="predicted"/>
<dbReference type="EMBL" id="CP035945">
    <property type="protein sequence ID" value="QBE98481.1"/>
    <property type="molecule type" value="Genomic_DNA"/>
</dbReference>
<feature type="transmembrane region" description="Helical" evidence="1">
    <location>
        <begin position="222"/>
        <end position="244"/>
    </location>
</feature>
<keyword evidence="1" id="KW-0812">Transmembrane</keyword>